<dbReference type="Pfam" id="PF04969">
    <property type="entry name" value="CS"/>
    <property type="match status" value="1"/>
</dbReference>
<dbReference type="GO" id="GO:0051082">
    <property type="term" value="F:unfolded protein binding"/>
    <property type="evidence" value="ECO:0007669"/>
    <property type="project" value="TreeGrafter"/>
</dbReference>
<dbReference type="AlphaFoldDB" id="A0A8J2SNT1"/>
<dbReference type="GO" id="GO:0005737">
    <property type="term" value="C:cytoplasm"/>
    <property type="evidence" value="ECO:0007669"/>
    <property type="project" value="UniProtKB-SubCell"/>
</dbReference>
<keyword evidence="3" id="KW-0472">Membrane</keyword>
<keyword evidence="3" id="KW-1133">Transmembrane helix</keyword>
<organism evidence="5 6">
    <name type="scientific">Pelagomonas calceolata</name>
    <dbReference type="NCBI Taxonomy" id="35677"/>
    <lineage>
        <taxon>Eukaryota</taxon>
        <taxon>Sar</taxon>
        <taxon>Stramenopiles</taxon>
        <taxon>Ochrophyta</taxon>
        <taxon>Pelagophyceae</taxon>
        <taxon>Pelagomonadales</taxon>
        <taxon>Pelagomonadaceae</taxon>
        <taxon>Pelagomonas</taxon>
    </lineage>
</organism>
<keyword evidence="2" id="KW-0963">Cytoplasm</keyword>
<proteinExistence type="predicted"/>
<evidence type="ECO:0000259" key="4">
    <source>
        <dbReference type="PROSITE" id="PS51203"/>
    </source>
</evidence>
<keyword evidence="6" id="KW-1185">Reference proteome</keyword>
<dbReference type="PANTHER" id="PTHR12356:SF3">
    <property type="entry name" value="NUCLEAR MIGRATION PROTEIN NUDC"/>
    <property type="match status" value="1"/>
</dbReference>
<dbReference type="InterPro" id="IPR037898">
    <property type="entry name" value="NudC_fam"/>
</dbReference>
<comment type="caution">
    <text evidence="5">The sequence shown here is derived from an EMBL/GenBank/DDBJ whole genome shotgun (WGS) entry which is preliminary data.</text>
</comment>
<evidence type="ECO:0000256" key="2">
    <source>
        <dbReference type="ARBA" id="ARBA00022490"/>
    </source>
</evidence>
<dbReference type="PROSITE" id="PS51203">
    <property type="entry name" value="CS"/>
    <property type="match status" value="1"/>
</dbReference>
<sequence>MRELSPAARLKLQELADRPAATFKQRLALLQFQIVVLLILYVVVRIMLKIPWLGRGLSKVVKLSRQGPLYKLGVWLCRRLARVTMGRHAYAKPSIAPAIRVKKRTATTIEVKVVVAVRGRFGNADDVIVESRADDGAWTPLTYNATEKTATAATTPGASLDIRARASNVRGAGPWSAPLQATALLKPNAFHGGDCGEFSWRQTPETVTCVIELPRGRKDVVVEATRETLTAGLKDVAFFDGARLLRPVGEARWEIVDGVLMITLEKAVPTFRRGDHWDRLFATGPRVDTALLPLSLPSIASG</sequence>
<dbReference type="InterPro" id="IPR013783">
    <property type="entry name" value="Ig-like_fold"/>
</dbReference>
<evidence type="ECO:0000256" key="3">
    <source>
        <dbReference type="SAM" id="Phobius"/>
    </source>
</evidence>
<dbReference type="GO" id="GO:0006457">
    <property type="term" value="P:protein folding"/>
    <property type="evidence" value="ECO:0007669"/>
    <property type="project" value="TreeGrafter"/>
</dbReference>
<protein>
    <recommendedName>
        <fullName evidence="4">CS domain-containing protein</fullName>
    </recommendedName>
</protein>
<feature type="transmembrane region" description="Helical" evidence="3">
    <location>
        <begin position="28"/>
        <end position="48"/>
    </location>
</feature>
<dbReference type="Gene3D" id="2.60.40.10">
    <property type="entry name" value="Immunoglobulins"/>
    <property type="match status" value="1"/>
</dbReference>
<feature type="domain" description="CS" evidence="4">
    <location>
        <begin position="193"/>
        <end position="281"/>
    </location>
</feature>
<comment type="subcellular location">
    <subcellularLocation>
        <location evidence="1">Cytoplasm</location>
    </subcellularLocation>
</comment>
<dbReference type="SUPFAM" id="SSF49764">
    <property type="entry name" value="HSP20-like chaperones"/>
    <property type="match status" value="1"/>
</dbReference>
<accession>A0A8J2SNT1</accession>
<evidence type="ECO:0000256" key="1">
    <source>
        <dbReference type="ARBA" id="ARBA00004496"/>
    </source>
</evidence>
<dbReference type="PANTHER" id="PTHR12356">
    <property type="entry name" value="NUCLEAR MOVEMENT PROTEIN NUDC"/>
    <property type="match status" value="1"/>
</dbReference>
<evidence type="ECO:0000313" key="6">
    <source>
        <dbReference type="Proteomes" id="UP000789595"/>
    </source>
</evidence>
<dbReference type="InterPro" id="IPR007052">
    <property type="entry name" value="CS_dom"/>
</dbReference>
<dbReference type="Gene3D" id="2.60.40.790">
    <property type="match status" value="1"/>
</dbReference>
<dbReference type="EMBL" id="CAKKNE010000003">
    <property type="protein sequence ID" value="CAH0370602.1"/>
    <property type="molecule type" value="Genomic_DNA"/>
</dbReference>
<evidence type="ECO:0000313" key="5">
    <source>
        <dbReference type="EMBL" id="CAH0370602.1"/>
    </source>
</evidence>
<gene>
    <name evidence="5" type="ORF">PECAL_3P04980</name>
</gene>
<keyword evidence="3" id="KW-0812">Transmembrane</keyword>
<reference evidence="5" key="1">
    <citation type="submission" date="2021-11" db="EMBL/GenBank/DDBJ databases">
        <authorList>
            <consortium name="Genoscope - CEA"/>
            <person name="William W."/>
        </authorList>
    </citation>
    <scope>NUCLEOTIDE SEQUENCE</scope>
</reference>
<dbReference type="InterPro" id="IPR008978">
    <property type="entry name" value="HSP20-like_chaperone"/>
</dbReference>
<dbReference type="Proteomes" id="UP000789595">
    <property type="component" value="Unassembled WGS sequence"/>
</dbReference>
<name>A0A8J2SNT1_9STRA</name>